<dbReference type="Pfam" id="PF03050">
    <property type="entry name" value="DDE_Tnp_IS66"/>
    <property type="match status" value="1"/>
</dbReference>
<protein>
    <submittedName>
        <fullName evidence="3">Transposase</fullName>
    </submittedName>
</protein>
<organism evidence="3">
    <name type="scientific">Uncultured Desulfatiglans sp</name>
    <dbReference type="NCBI Taxonomy" id="1748965"/>
    <lineage>
        <taxon>Bacteria</taxon>
        <taxon>Pseudomonadati</taxon>
        <taxon>Thermodesulfobacteriota</taxon>
        <taxon>Desulfobacteria</taxon>
        <taxon>Desulfatiglandales</taxon>
        <taxon>Desulfatiglandaceae</taxon>
        <taxon>Desulfatiglans</taxon>
        <taxon>environmental samples</taxon>
    </lineage>
</organism>
<dbReference type="InterPro" id="IPR004291">
    <property type="entry name" value="Transposase_IS66_central"/>
</dbReference>
<proteinExistence type="predicted"/>
<dbReference type="PANTHER" id="PTHR33678:SF2">
    <property type="match status" value="1"/>
</dbReference>
<dbReference type="AlphaFoldDB" id="A0A653A473"/>
<accession>A0A653A473</accession>
<feature type="domain" description="Transposase IS66 central" evidence="2">
    <location>
        <begin position="154"/>
        <end position="435"/>
    </location>
</feature>
<reference evidence="3" key="1">
    <citation type="submission" date="2018-07" db="EMBL/GenBank/DDBJ databases">
        <authorList>
            <consortium name="Genoscope - CEA"/>
            <person name="William W."/>
        </authorList>
    </citation>
    <scope>NUCLEOTIDE SEQUENCE</scope>
    <source>
        <strain evidence="3">IK1</strain>
    </source>
</reference>
<dbReference type="PANTHER" id="PTHR33678">
    <property type="entry name" value="BLL1576 PROTEIN"/>
    <property type="match status" value="1"/>
</dbReference>
<evidence type="ECO:0000259" key="2">
    <source>
        <dbReference type="Pfam" id="PF03050"/>
    </source>
</evidence>
<dbReference type="NCBIfam" id="NF033517">
    <property type="entry name" value="transpos_IS66"/>
    <property type="match status" value="1"/>
</dbReference>
<dbReference type="EMBL" id="UPXX01000015">
    <property type="protein sequence ID" value="VBB42866.1"/>
    <property type="molecule type" value="Genomic_DNA"/>
</dbReference>
<feature type="region of interest" description="Disordered" evidence="1">
    <location>
        <begin position="42"/>
        <end position="68"/>
    </location>
</feature>
<evidence type="ECO:0000256" key="1">
    <source>
        <dbReference type="SAM" id="MobiDB-lite"/>
    </source>
</evidence>
<feature type="compositionally biased region" description="Basic and acidic residues" evidence="1">
    <location>
        <begin position="42"/>
        <end position="58"/>
    </location>
</feature>
<evidence type="ECO:0000313" key="3">
    <source>
        <dbReference type="EMBL" id="VBB42866.1"/>
    </source>
</evidence>
<gene>
    <name evidence="3" type="ORF">TRIP_B220114</name>
</gene>
<name>A0A653A473_UNCDX</name>
<sequence>MAHSFQKDHHLNANHLFQQTEKSIGRLCKYLLGAPTETARNILKDKTEPVRKKGDKPNPRGHGKNGAGQYTGAARVRIAHPALNSGDPCPSCEKGKLYELAMPSVFVHIVGTAPLKATVYERIRLRCNLCGDIFTPELPEGVSEQKYDDSATPMLAILKYGCGMPFNRIETLQRDLGQPLPASTQWGILDTAAVALAPVMDAMVSFAAQGTLLHNDDTSAKVLAFLKEQDPDSKRKGIFTTGMVTESEGHQVAMFMTGRQHAGENLHDLLKRRATGLPPPIQMCDALSRNVSKDFQTILANCLAHARRKFVELVDRFPDDCAHVINELATVYMHEAIARTEKMSPQDRLAYHRLNTEPVMTALEAWCHQQFAEKTVEPNSGLGKAITYLLKHWKELTCFLKVPGAPLDNKLCERALKFAILHRKNSLFYKTQRGAYVGDLFMSLIHTCQLSGLNPLDYLTWLLKNTKALQSSPHTFMSWHYQDQTR</sequence>
<dbReference type="InterPro" id="IPR052344">
    <property type="entry name" value="Transposase-related"/>
</dbReference>